<keyword evidence="6" id="KW-1185">Reference proteome</keyword>
<dbReference type="GO" id="GO:0016874">
    <property type="term" value="F:ligase activity"/>
    <property type="evidence" value="ECO:0007669"/>
    <property type="project" value="UniProtKB-KW"/>
</dbReference>
<dbReference type="InterPro" id="IPR025110">
    <property type="entry name" value="AMP-bd_C"/>
</dbReference>
<dbReference type="Gene3D" id="3.30.300.30">
    <property type="match status" value="1"/>
</dbReference>
<feature type="domain" description="AMP-binding enzyme C-terminal" evidence="4">
    <location>
        <begin position="426"/>
        <end position="501"/>
    </location>
</feature>
<organism evidence="5 6">
    <name type="scientific">Sporichthya brevicatena</name>
    <dbReference type="NCBI Taxonomy" id="171442"/>
    <lineage>
        <taxon>Bacteria</taxon>
        <taxon>Bacillati</taxon>
        <taxon>Actinomycetota</taxon>
        <taxon>Actinomycetes</taxon>
        <taxon>Sporichthyales</taxon>
        <taxon>Sporichthyaceae</taxon>
        <taxon>Sporichthya</taxon>
    </lineage>
</organism>
<feature type="domain" description="AMP-dependent synthetase/ligase" evidence="3">
    <location>
        <begin position="14"/>
        <end position="376"/>
    </location>
</feature>
<dbReference type="InterPro" id="IPR045851">
    <property type="entry name" value="AMP-bd_C_sf"/>
</dbReference>
<dbReference type="RefSeq" id="WP_344601628.1">
    <property type="nucleotide sequence ID" value="NZ_BAAAHE010000007.1"/>
</dbReference>
<evidence type="ECO:0000259" key="3">
    <source>
        <dbReference type="Pfam" id="PF00501"/>
    </source>
</evidence>
<gene>
    <name evidence="5" type="ORF">GCM10009547_06920</name>
</gene>
<dbReference type="Gene3D" id="3.40.50.12780">
    <property type="entry name" value="N-terminal domain of ligase-like"/>
    <property type="match status" value="1"/>
</dbReference>
<proteinExistence type="inferred from homology"/>
<evidence type="ECO:0000259" key="4">
    <source>
        <dbReference type="Pfam" id="PF13193"/>
    </source>
</evidence>
<evidence type="ECO:0000313" key="5">
    <source>
        <dbReference type="EMBL" id="GAA0607611.1"/>
    </source>
</evidence>
<dbReference type="SUPFAM" id="SSF56801">
    <property type="entry name" value="Acetyl-CoA synthetase-like"/>
    <property type="match status" value="1"/>
</dbReference>
<comment type="caution">
    <text evidence="5">The sequence shown here is derived from an EMBL/GenBank/DDBJ whole genome shotgun (WGS) entry which is preliminary data.</text>
</comment>
<dbReference type="EMBL" id="BAAAHE010000007">
    <property type="protein sequence ID" value="GAA0607611.1"/>
    <property type="molecule type" value="Genomic_DNA"/>
</dbReference>
<dbReference type="Pfam" id="PF00501">
    <property type="entry name" value="AMP-binding"/>
    <property type="match status" value="1"/>
</dbReference>
<keyword evidence="2 5" id="KW-0436">Ligase</keyword>
<accession>A0ABN1GAQ4</accession>
<dbReference type="PANTHER" id="PTHR43201">
    <property type="entry name" value="ACYL-COA SYNTHETASE"/>
    <property type="match status" value="1"/>
</dbReference>
<evidence type="ECO:0000313" key="6">
    <source>
        <dbReference type="Proteomes" id="UP001500957"/>
    </source>
</evidence>
<protein>
    <submittedName>
        <fullName evidence="5">Long-chain fatty acid--CoA ligase</fullName>
    </submittedName>
</protein>
<dbReference type="Proteomes" id="UP001500957">
    <property type="component" value="Unassembled WGS sequence"/>
</dbReference>
<sequence>MINIGRLATTTAISAPDREALIAPEVGVRRTFGELATRTDLLAKAMVGTLDAGQGQRVAALSRNCVELMELYLATAKAGALLFPLNWRFSPAQVTQALADSTPSVVFYASEFADVVEQVRGTVDVAQWIEWNPGSSSEYEDVLAKANSDVALPDPDSLLHEPYLAISTGGTTGIPKSAVHTQYSYGACTLDYLSAARINADDKYLMLGQLFHVVGYMSLAYLAMGRPVVIAEFDADACLDIIEAEQVTGFFAIATMLPRLVNAARERKFKATSVRQVEYGGAPTAEEVIRDAVEVFGCDMMQAWGMTEFGPGTYLSPSSHRRALSGENPELLKACGTPALFSELAILDEDGNLVPKDGVTMGELCHRGPNNMVGYWNQPEETAETIRDGWIHTGDGAAWTPDGHVFILDRIKSMIISGGENIFPSEIERTLGNHPGIAEVVVVGVPHPDWGEVVKAVVVQRAGANLSADDVRDYVGAELASYKKPRIVEFVAELPMTPTGKVNRALLKQSQS</sequence>
<reference evidence="5 6" key="1">
    <citation type="journal article" date="2019" name="Int. J. Syst. Evol. Microbiol.">
        <title>The Global Catalogue of Microorganisms (GCM) 10K type strain sequencing project: providing services to taxonomists for standard genome sequencing and annotation.</title>
        <authorList>
            <consortium name="The Broad Institute Genomics Platform"/>
            <consortium name="The Broad Institute Genome Sequencing Center for Infectious Disease"/>
            <person name="Wu L."/>
            <person name="Ma J."/>
        </authorList>
    </citation>
    <scope>NUCLEOTIDE SEQUENCE [LARGE SCALE GENOMIC DNA]</scope>
    <source>
        <strain evidence="5 6">JCM 10671</strain>
    </source>
</reference>
<evidence type="ECO:0000256" key="2">
    <source>
        <dbReference type="ARBA" id="ARBA00022598"/>
    </source>
</evidence>
<comment type="similarity">
    <text evidence="1">Belongs to the ATP-dependent AMP-binding enzyme family.</text>
</comment>
<name>A0ABN1GAQ4_9ACTN</name>
<dbReference type="PANTHER" id="PTHR43201:SF5">
    <property type="entry name" value="MEDIUM-CHAIN ACYL-COA LIGASE ACSF2, MITOCHONDRIAL"/>
    <property type="match status" value="1"/>
</dbReference>
<dbReference type="Pfam" id="PF13193">
    <property type="entry name" value="AMP-binding_C"/>
    <property type="match status" value="1"/>
</dbReference>
<dbReference type="InterPro" id="IPR042099">
    <property type="entry name" value="ANL_N_sf"/>
</dbReference>
<evidence type="ECO:0000256" key="1">
    <source>
        <dbReference type="ARBA" id="ARBA00006432"/>
    </source>
</evidence>
<dbReference type="InterPro" id="IPR000873">
    <property type="entry name" value="AMP-dep_synth/lig_dom"/>
</dbReference>